<dbReference type="CDD" id="cd02440">
    <property type="entry name" value="AdoMet_MTases"/>
    <property type="match status" value="1"/>
</dbReference>
<dbReference type="STRING" id="471857.Svir_12070"/>
<dbReference type="GO" id="GO:0004719">
    <property type="term" value="F:protein-L-isoaspartate (D-aspartate) O-methyltransferase activity"/>
    <property type="evidence" value="ECO:0007669"/>
    <property type="project" value="UniProtKB-EC"/>
</dbReference>
<keyword evidence="7 12" id="KW-0808">Transferase</keyword>
<gene>
    <name evidence="12" type="ordered locus">Svir_12070</name>
</gene>
<evidence type="ECO:0000256" key="5">
    <source>
        <dbReference type="ARBA" id="ARBA00022490"/>
    </source>
</evidence>
<keyword evidence="8" id="KW-0949">S-adenosyl-L-methionine</keyword>
<sequence length="382" mass="42177">MTTTRSALDWRAHAQRLAGQLVASGDIRTPRWRDAIAAVPRHLLVPTAYEQDHSGRWTPWSTVDDLDRVYSPETLITDIDPAGIAVSSSTKPDLMARMLELLDARPGHRVLEIGTGTGYNVGLLAHALGEENVFSVDIDPDLVDAARARLAVAGYHPTLVADDGAGGVPEHAPYDRIIATCSAPRVPWAWVEQLADEGVILADVKVAASAGNLVRLTRVDEDTLVGRFTTRWAGFMAMRHHHDIPTALTPIPTRGEGATYRTTDLDTPRVWEIPPLWFLINLWQGPVGFGYTLDSDTRQPTGALYTAADGSWCHTITESGRHTVAEGGPRRLWSTIEHAATRWRELDEPDWDRLGLTVSRAEQTVWIDHPDGPAWNLLAERR</sequence>
<evidence type="ECO:0000256" key="6">
    <source>
        <dbReference type="ARBA" id="ARBA00022603"/>
    </source>
</evidence>
<evidence type="ECO:0000256" key="7">
    <source>
        <dbReference type="ARBA" id="ARBA00022679"/>
    </source>
</evidence>
<protein>
    <recommendedName>
        <fullName evidence="4">Protein-L-isoaspartate O-methyltransferase</fullName>
        <ecNumber evidence="3">2.1.1.77</ecNumber>
    </recommendedName>
    <alternativeName>
        <fullName evidence="11">L-isoaspartyl protein carboxyl methyltransferase</fullName>
    </alternativeName>
    <alternativeName>
        <fullName evidence="9">Protein L-isoaspartyl methyltransferase</fullName>
    </alternativeName>
    <alternativeName>
        <fullName evidence="10">Protein-beta-aspartate methyltransferase</fullName>
    </alternativeName>
</protein>
<evidence type="ECO:0000256" key="4">
    <source>
        <dbReference type="ARBA" id="ARBA00013346"/>
    </source>
</evidence>
<comment type="subcellular location">
    <subcellularLocation>
        <location evidence="1">Cytoplasm</location>
    </subcellularLocation>
</comment>
<dbReference type="KEGG" id="svi:Svir_12070"/>
<evidence type="ECO:0000256" key="9">
    <source>
        <dbReference type="ARBA" id="ARBA00030757"/>
    </source>
</evidence>
<accession>C7MZY9</accession>
<evidence type="ECO:0000256" key="1">
    <source>
        <dbReference type="ARBA" id="ARBA00004496"/>
    </source>
</evidence>
<evidence type="ECO:0000256" key="11">
    <source>
        <dbReference type="ARBA" id="ARBA00031350"/>
    </source>
</evidence>
<keyword evidence="5" id="KW-0963">Cytoplasm</keyword>
<dbReference type="GO" id="GO:0005737">
    <property type="term" value="C:cytoplasm"/>
    <property type="evidence" value="ECO:0007669"/>
    <property type="project" value="UniProtKB-SubCell"/>
</dbReference>
<dbReference type="Gene3D" id="3.40.50.150">
    <property type="entry name" value="Vaccinia Virus protein VP39"/>
    <property type="match status" value="1"/>
</dbReference>
<dbReference type="InterPro" id="IPR000682">
    <property type="entry name" value="PCMT"/>
</dbReference>
<dbReference type="PROSITE" id="PS01279">
    <property type="entry name" value="PCMT"/>
    <property type="match status" value="1"/>
</dbReference>
<reference evidence="12 13" key="1">
    <citation type="journal article" date="2009" name="Stand. Genomic Sci.">
        <title>Complete genome sequence of Saccharomonospora viridis type strain (P101).</title>
        <authorList>
            <person name="Pati A."/>
            <person name="Sikorski J."/>
            <person name="Nolan M."/>
            <person name="Lapidus A."/>
            <person name="Copeland A."/>
            <person name="Glavina Del Rio T."/>
            <person name="Lucas S."/>
            <person name="Chen F."/>
            <person name="Tice H."/>
            <person name="Pitluck S."/>
            <person name="Cheng J.F."/>
            <person name="Chertkov O."/>
            <person name="Brettin T."/>
            <person name="Han C."/>
            <person name="Detter J.C."/>
            <person name="Kuske C."/>
            <person name="Bruce D."/>
            <person name="Goodwin L."/>
            <person name="Chain P."/>
            <person name="D'haeseleer P."/>
            <person name="Chen A."/>
            <person name="Palaniappan K."/>
            <person name="Ivanova N."/>
            <person name="Mavromatis K."/>
            <person name="Mikhailova N."/>
            <person name="Rohde M."/>
            <person name="Tindall B.J."/>
            <person name="Goker M."/>
            <person name="Bristow J."/>
            <person name="Eisen J.A."/>
            <person name="Markowitz V."/>
            <person name="Hugenholtz P."/>
            <person name="Kyrpides N.C."/>
            <person name="Klenk H.P."/>
        </authorList>
    </citation>
    <scope>NUCLEOTIDE SEQUENCE [LARGE SCALE GENOMIC DNA]</scope>
    <source>
        <strain evidence="13">ATCC 15386 / DSM 43017 / JCM 3036 / NBRC 12207 / P101</strain>
    </source>
</reference>
<keyword evidence="13" id="KW-1185">Reference proteome</keyword>
<dbReference type="EMBL" id="CP001683">
    <property type="protein sequence ID" value="ACU96257.1"/>
    <property type="molecule type" value="Genomic_DNA"/>
</dbReference>
<dbReference type="eggNOG" id="COG2518">
    <property type="taxonomic scope" value="Bacteria"/>
</dbReference>
<evidence type="ECO:0000313" key="13">
    <source>
        <dbReference type="Proteomes" id="UP000000841"/>
    </source>
</evidence>
<dbReference type="RefSeq" id="WP_015785572.1">
    <property type="nucleotide sequence ID" value="NC_013159.1"/>
</dbReference>
<dbReference type="Proteomes" id="UP000000841">
    <property type="component" value="Chromosome"/>
</dbReference>
<organism evidence="12 13">
    <name type="scientific">Saccharomonospora viridis (strain ATCC 15386 / DSM 43017 / JCM 3036 / CCUG 5913 / NBRC 12207 / NCIMB 9602 / P101)</name>
    <name type="common">Thermoactinomyces viridis</name>
    <dbReference type="NCBI Taxonomy" id="471857"/>
    <lineage>
        <taxon>Bacteria</taxon>
        <taxon>Bacillati</taxon>
        <taxon>Actinomycetota</taxon>
        <taxon>Actinomycetes</taxon>
        <taxon>Pseudonocardiales</taxon>
        <taxon>Pseudonocardiaceae</taxon>
        <taxon>Saccharomonospora</taxon>
    </lineage>
</organism>
<dbReference type="InterPro" id="IPR029063">
    <property type="entry name" value="SAM-dependent_MTases_sf"/>
</dbReference>
<dbReference type="PANTHER" id="PTHR11579">
    <property type="entry name" value="PROTEIN-L-ISOASPARTATE O-METHYLTRANSFERASE"/>
    <property type="match status" value="1"/>
</dbReference>
<evidence type="ECO:0000313" key="12">
    <source>
        <dbReference type="EMBL" id="ACU96257.1"/>
    </source>
</evidence>
<dbReference type="Pfam" id="PF01135">
    <property type="entry name" value="PCMT"/>
    <property type="match status" value="1"/>
</dbReference>
<proteinExistence type="inferred from homology"/>
<dbReference type="GO" id="GO:0032259">
    <property type="term" value="P:methylation"/>
    <property type="evidence" value="ECO:0007669"/>
    <property type="project" value="UniProtKB-KW"/>
</dbReference>
<dbReference type="HOGENOM" id="CLU_037629_0_1_11"/>
<dbReference type="PANTHER" id="PTHR11579:SF0">
    <property type="entry name" value="PROTEIN-L-ISOASPARTATE(D-ASPARTATE) O-METHYLTRANSFERASE"/>
    <property type="match status" value="1"/>
</dbReference>
<comment type="similarity">
    <text evidence="2">Belongs to the methyltransferase superfamily. L-isoaspartyl/D-aspartyl protein methyltransferase family.</text>
</comment>
<dbReference type="AlphaFoldDB" id="C7MZY9"/>
<evidence type="ECO:0000256" key="10">
    <source>
        <dbReference type="ARBA" id="ARBA00031323"/>
    </source>
</evidence>
<dbReference type="SUPFAM" id="SSF53335">
    <property type="entry name" value="S-adenosyl-L-methionine-dependent methyltransferases"/>
    <property type="match status" value="1"/>
</dbReference>
<keyword evidence="6 12" id="KW-0489">Methyltransferase</keyword>
<evidence type="ECO:0000256" key="8">
    <source>
        <dbReference type="ARBA" id="ARBA00022691"/>
    </source>
</evidence>
<evidence type="ECO:0000256" key="2">
    <source>
        <dbReference type="ARBA" id="ARBA00005369"/>
    </source>
</evidence>
<evidence type="ECO:0000256" key="3">
    <source>
        <dbReference type="ARBA" id="ARBA00011890"/>
    </source>
</evidence>
<dbReference type="EC" id="2.1.1.77" evidence="3"/>
<name>C7MZY9_SACVD</name>